<evidence type="ECO:0000256" key="6">
    <source>
        <dbReference type="SAM" id="MobiDB-lite"/>
    </source>
</evidence>
<dbReference type="GO" id="GO:0005737">
    <property type="term" value="C:cytoplasm"/>
    <property type="evidence" value="ECO:0007669"/>
    <property type="project" value="TreeGrafter"/>
</dbReference>
<dbReference type="Gene3D" id="1.20.1640.10">
    <property type="entry name" value="Multidrug efflux transporter AcrB transmembrane domain"/>
    <property type="match status" value="1"/>
</dbReference>
<dbReference type="UniPathway" id="UPA00094"/>
<dbReference type="SMART" id="SM00827">
    <property type="entry name" value="PKS_AT"/>
    <property type="match status" value="1"/>
</dbReference>
<dbReference type="GO" id="GO:0016297">
    <property type="term" value="F:fatty acyl-[ACP] hydrolase activity"/>
    <property type="evidence" value="ECO:0007669"/>
    <property type="project" value="UniProtKB-EC"/>
</dbReference>
<dbReference type="InterPro" id="IPR011032">
    <property type="entry name" value="GroES-like_sf"/>
</dbReference>
<dbReference type="Pfam" id="PF16197">
    <property type="entry name" value="KAsynt_C_assoc"/>
    <property type="match status" value="1"/>
</dbReference>
<feature type="region of interest" description="N-terminal hotdog fold" evidence="5">
    <location>
        <begin position="1811"/>
        <end position="1938"/>
    </location>
</feature>
<dbReference type="InterPro" id="IPR049900">
    <property type="entry name" value="PKS_mFAS_DH"/>
</dbReference>
<keyword evidence="2" id="KW-0596">Phosphopantetheine</keyword>
<feature type="transmembrane region" description="Helical" evidence="7">
    <location>
        <begin position="284"/>
        <end position="306"/>
    </location>
</feature>
<feature type="region of interest" description="C-terminal hotdog fold" evidence="5">
    <location>
        <begin position="1961"/>
        <end position="2106"/>
    </location>
</feature>
<dbReference type="OrthoDB" id="5963712at2759"/>
<keyword evidence="3" id="KW-0597">Phosphoprotein</keyword>
<feature type="domain" description="Ketosynthase family 3 (KS3)" evidence="9">
    <location>
        <begin position="882"/>
        <end position="1314"/>
    </location>
</feature>
<feature type="domain" description="PKS/mFAS DH" evidence="10">
    <location>
        <begin position="1811"/>
        <end position="2106"/>
    </location>
</feature>
<comment type="caution">
    <text evidence="11">The sequence shown here is derived from an EMBL/GenBank/DDBJ whole genome shotgun (WGS) entry which is preliminary data.</text>
</comment>
<keyword evidence="7" id="KW-1133">Transmembrane helix</keyword>
<feature type="active site" description="Proton donor; for dehydratase activity" evidence="5">
    <location>
        <position position="2024"/>
    </location>
</feature>
<dbReference type="Gene3D" id="3.30.70.3290">
    <property type="match status" value="1"/>
</dbReference>
<dbReference type="InterPro" id="IPR001031">
    <property type="entry name" value="Thioesterase"/>
</dbReference>
<feature type="transmembrane region" description="Helical" evidence="7">
    <location>
        <begin position="822"/>
        <end position="844"/>
    </location>
</feature>
<evidence type="ECO:0000256" key="4">
    <source>
        <dbReference type="ARBA" id="ARBA00022679"/>
    </source>
</evidence>
<evidence type="ECO:0000313" key="12">
    <source>
        <dbReference type="Proteomes" id="UP000275408"/>
    </source>
</evidence>
<dbReference type="Pfam" id="PF00975">
    <property type="entry name" value="Thioesterase"/>
    <property type="match status" value="1"/>
</dbReference>
<dbReference type="PANTHER" id="PTHR43775">
    <property type="entry name" value="FATTY ACID SYNTHASE"/>
    <property type="match status" value="1"/>
</dbReference>
<dbReference type="Proteomes" id="UP000275408">
    <property type="component" value="Unassembled WGS sequence"/>
</dbReference>
<dbReference type="Pfam" id="PF00550">
    <property type="entry name" value="PP-binding"/>
    <property type="match status" value="1"/>
</dbReference>
<dbReference type="Pfam" id="PF14765">
    <property type="entry name" value="PS-DH"/>
    <property type="match status" value="1"/>
</dbReference>
<name>A0A3M6UY01_POCDA</name>
<dbReference type="GO" id="GO:0006633">
    <property type="term" value="P:fatty acid biosynthetic process"/>
    <property type="evidence" value="ECO:0007669"/>
    <property type="project" value="UniProtKB-UniPathway"/>
</dbReference>
<dbReference type="PANTHER" id="PTHR43775:SF37">
    <property type="entry name" value="SI:DKEY-61P9.11"/>
    <property type="match status" value="1"/>
</dbReference>
<dbReference type="InterPro" id="IPR029058">
    <property type="entry name" value="AB_hydrolase_fold"/>
</dbReference>
<evidence type="ECO:0000259" key="8">
    <source>
        <dbReference type="PROSITE" id="PS50075"/>
    </source>
</evidence>
<dbReference type="InterPro" id="IPR001227">
    <property type="entry name" value="Ac_transferase_dom_sf"/>
</dbReference>
<dbReference type="Pfam" id="PF08659">
    <property type="entry name" value="KR"/>
    <property type="match status" value="1"/>
</dbReference>
<feature type="transmembrane region" description="Helical" evidence="7">
    <location>
        <begin position="46"/>
        <end position="65"/>
    </location>
</feature>
<feature type="domain" description="Carrier" evidence="8">
    <location>
        <begin position="2978"/>
        <end position="3054"/>
    </location>
</feature>
<feature type="transmembrane region" description="Helical" evidence="7">
    <location>
        <begin position="743"/>
        <end position="766"/>
    </location>
</feature>
<dbReference type="InterPro" id="IPR014031">
    <property type="entry name" value="Ketoacyl_synth_C"/>
</dbReference>
<dbReference type="GO" id="GO:0004312">
    <property type="term" value="F:fatty acid synthase activity"/>
    <property type="evidence" value="ECO:0007669"/>
    <property type="project" value="TreeGrafter"/>
</dbReference>
<dbReference type="Pfam" id="PF00109">
    <property type="entry name" value="ketoacyl-synt"/>
    <property type="match status" value="1"/>
</dbReference>
<dbReference type="InterPro" id="IPR014030">
    <property type="entry name" value="Ketoacyl_synth_N"/>
</dbReference>
<dbReference type="SUPFAM" id="SSF52151">
    <property type="entry name" value="FabD/lysophospholipase-like"/>
    <property type="match status" value="1"/>
</dbReference>
<sequence length="3541" mass="394315">NVKFGKQGLGCGALIRGRKIISYRILASYEKALERFGLFLSRRSSVIFLLWLIVIFGSCLGFIRLRTGHDSLEHFIAKNSQSRQDLHSSARLFPLLDARQEQVIMIPRRGQNILSEGCLDDALRVHQAVLNISGYKELCFKRIPSKKGISITKQECVISGPFELTGGRFENLSHVSSILYRELKDPTIVLSTGQTFNSSSSQIFSNLKFQSKTAPFTAMAEALRIIYFIRKTTNVAEDQEVSIFETRFGSVLSSLESSLKCVSTTFKTANTREEALKNMLKPELLPLLVSALIVLTLVFIVTYLSSVTLSCLATIILVISSVFLPLICAAGVISMTCTTLFPSSLFIPFLLFGKATSDVVLILGEWERHRLPSLEHRVSSCVTRTGFLSASWALCGAIILGVSVKSSFDVISNFFSMTVIAFIVLSAASFIGTITLLMCFERRMKELKTSRLWCRNTKSALPNLGELRKRSAQRLSKVLAKKLTSVAGKALSLVVLVGIIIVCVVTALQPLERTKSTDSLHQNDNFEKFREEQRKFFGKETDTTIVFPDTVDYSKNSVQNEVISTCKMLGEAAYSEGRPRCWMTALRHYAKTKDRNCSDFDFHNCLEAFLNESHNMYFRHDLVLKNQMLSPRILASRFHLRIGLHDRYREDRTVLEKLRKDLATVHSLNPIVFSNSFLELDDIFWLEKDTVLVLGISIALTFIISMLSSASFRIGAYLAITFCALVLETAAIMALWKIFLNQISFIVLMVTVVLSLNFNFQVAHAFVFSAEQTVRDRMIEALNSVWYSVLVAGLIALSGSMSLGFIYPFLSEIFHRVVPMVLLLGLMHAFVISPPIIVLFLHFLDNVIYQNNYNVLPEQSDKLGGISLHSLDDHAKQQNSKRPGISIVGIGCRFPGASDKDRFWTLLEQGKSSIDVFPQNRAEAEAFSRLYHPKRFVSGRLCAVSGSYLKEIQNFDNKFFGISNQEARGMDPQQRILLQVVYEAIEDAGLLLEDLQRCKTGVFVGVMNLEYGALITDPSNYSNIDQFSSTGLTASIIANRVSFCLNLTGPSIAVDTACSSSLTALKLACDNLYSGDCDIAVVCAPNIVLNHAMQMVSSIAGLLAPDGRCKSFDASGDGYGRGEGFAAVILKLSSAASSDKDDQYCEIIACGMNNDGQNAVPMTAPSAKMQAQLSRMVLEQSGLAPEDVDYFEAHGTGTAIGDVVEVTSIADTYTKRNGNLKRKLRVGSVKSNLNHTESTSGLAGLIKVALMIKNKRLVPTVNVHVLNPKLKLEDKGLVVQQTSEPWSTQNGKPRTGAVNSFGYGGSNVHVILREVTPHKSLQEESIKRLNRVLTFSARSKEALQKMVHYYSEWLRDHIDGRDENLVADMCYSLNERRSQYPHRLAVVFSSTGEASKYLADYAEDSPGWNKSVVYGEVDSSDSKIVFMFGGQGSQWYAMGRQLMETERVFREAILTVSKEVKALGVTWSLIDELLAPEGKSRISESCIAQPATFAVQYATARLLMSWRIFPSAVVGHSLGEFAAACISGTITVKEAVELVIIRSTLQESCPDNGGMAALGMSEENASSLLTELRLSTTLNIAAVNDAKSVTVSGDSQSIEALGEHLKTHSPGTFWRVLGTKRAFHSSHMEVIKKPFQAAMKSIKLKPQLSKIPMYSTVKGDLLSGKKFDRDYWWKNIRCPVQFYPATKNLLRDDYRQIIEISTQPILAHYVKQIALQENLKDEEMPIVVATLPRKRVPVSDQHKSFMQTTVCTLYTLGFPIDWKCVQGTLSSKFVRPISYPWQEKSFWYRERSPQEIISPISCERTSKRPAHPYLGQVKMTDPYSGLYCWETEIDLHRFPILKDHALIQGGTVMPGAAYLEMAFAMLKDKFVDVTGLELRDVKLSSLLTLPDTQVRLLRLRLMKSDRVNEATFHITSVQDDQSEIKLSSGNTSIDLIHRQETCGCEAPDGISPAVRTLMDHKEKMPMVRFKQVTENFGFKYGPNFSLIKQIWHGNNEGLCLLDISESPDIQSDRGSFVIHPSILDACLQSCFVPLGSSSVEDKSIVPVGFKSITLNRVPTTSQMYCHVTADVNEFGRFDVRLLSPSGKVLLSMFEFRIAELTSSPRQLAFADLAYEVQWKEENLERQQENAQNMICIVLKDSSNFSDSLVTKLEKENANVITIDPPSDRFYNNETRESIQAAFSNIVPSNSSSLKVVNMWPIETTFLPDSFEVINQAEQLAFSSCVFLLQLLLEKGGSDPRLFFVTESTQTLDSCNKSSEATSIPWGSTVWGLRRTANLEEFNVRVTAVDLCSKKNMSDVDLLVSEIVCDSKEDEVAFRDGKRFINRLIRANVYDKKTVNDSKSEQRNSFCISTMPLSGKICLRDQSVSKPSQSELTLEVLHCWIPSENLSDITKPKDCVFVVGKVTHLPEENKHSFKVGDEVCGVIPSGRVSRSICIQASNVFPKPIMMTTEQATFLPPCLAIALKALQAVGPGKENQKVLIQEADRIMGLAAVVLAKALGFKVFCTVSDTCEVSTRTILLELGVDFVMAQSSQSLNDDSTEPFDEVVFLYPPPPNALQKSIQSIKSGGKVTILSSSFHGDIVFHGNVNVKYERDDIADVFLTPSVYERLSSESMKILNSKGTIEKLQEMEITSLDLSASIKVSNASIPQQNCRPQIKSVAAMPIVIYSFGLFDENSLQGIPILSRGLDGCGLKGNRTYLIAGGMRGFGFEVASWMAENGAKSIGLIGRSKPSNAKLLEIRQLERKTGAKIHTFRADISNFDQMTSLQEQINSLPAVAGIVHTAMVLRDEFIKDLTFESFHEVMGPKIKGSFLLHQMSLSMDLDFFVMFSSMASIVGNMGQSSYSACNAFQDSLAQYRRHVLGLPGLAINWGPISGAGVMEREAGVAKLLTMAGLGFINAKEGVKHMAKVLMEDPGRCQISLFDADWPRFIKSNTGLRKSRRLLEITAEISGSESQNGSTESLAQRIILEKDAEKRAELVNEYVATLVTEWTGISSPSETDLNKSLYSYGVDSTAALTLKMQLESNLQVSFEVFYFMQPDTTSLKMAKDIIVKLGGQTTKQEPASKQPEHSESRQSESLQTYANSSISGDVSRNQIQVVPLYTPTGAAVKFFCVHPSHRYALSLVPISSGFQGQDLVSFYALGFTDPTVVSKDWGGVRELARQYVQLIMREQRHGPYFLGGYSYGGLLAYEMASLLTEQNQRVEFVAMIDTFPWSPLTRVVSPRLASTQDERTSQQLRHIKIQFENFLKKLALDTLKMTSDEYQQLTRGHNQDWIIDELQKRSLERGLVSYNLRTLLESLQKDQIFASKTHNEWGPPEIRYRGPLTFLESLDTRLTPRLRSNEGAEEVWGQLVDGGTTVLTCPGDHYSLSELPHAHVTGSILATALALNYRMLFPEFPRPARTFSQRRAVEKLCNGVNVFLHSKRGNKKPHFGELLFHEDANKLGLRSTADEGEANEKEKIKKVIDLKDLRMVQPGRLVSNALKYSGRRRKVGVHQSGNLERVASVITAKRVYNLEFIDYCDLKAFYNTIETVFAVKLLTT</sequence>
<evidence type="ECO:0000256" key="2">
    <source>
        <dbReference type="ARBA" id="ARBA00022450"/>
    </source>
</evidence>
<dbReference type="Pfam" id="PF00698">
    <property type="entry name" value="Acyl_transf_1"/>
    <property type="match status" value="1"/>
</dbReference>
<feature type="transmembrane region" description="Helical" evidence="7">
    <location>
        <begin position="490"/>
        <end position="508"/>
    </location>
</feature>
<dbReference type="PROSITE" id="PS52004">
    <property type="entry name" value="KS3_2"/>
    <property type="match status" value="1"/>
</dbReference>
<dbReference type="PROSITE" id="PS50075">
    <property type="entry name" value="CARRIER"/>
    <property type="match status" value="1"/>
</dbReference>
<feature type="transmembrane region" description="Helical" evidence="7">
    <location>
        <begin position="714"/>
        <end position="736"/>
    </location>
</feature>
<dbReference type="CDD" id="cd00833">
    <property type="entry name" value="PKS"/>
    <property type="match status" value="1"/>
</dbReference>
<dbReference type="GO" id="GO:0004315">
    <property type="term" value="F:3-oxoacyl-[acyl-carrier-protein] synthase activity"/>
    <property type="evidence" value="ECO:0007669"/>
    <property type="project" value="InterPro"/>
</dbReference>
<dbReference type="InterPro" id="IPR049551">
    <property type="entry name" value="PKS_DH_C"/>
</dbReference>
<feature type="active site" description="Proton acceptor; for dehydratase activity" evidence="5">
    <location>
        <position position="1844"/>
    </location>
</feature>
<protein>
    <recommendedName>
        <fullName evidence="1">oleoyl-[acyl-carrier-protein] hydrolase</fullName>
        <ecNumber evidence="1">3.1.2.14</ecNumber>
    </recommendedName>
</protein>
<dbReference type="InterPro" id="IPR036736">
    <property type="entry name" value="ACP-like_sf"/>
</dbReference>
<dbReference type="InterPro" id="IPR016035">
    <property type="entry name" value="Acyl_Trfase/lysoPLipase"/>
</dbReference>
<dbReference type="InterPro" id="IPR018201">
    <property type="entry name" value="Ketoacyl_synth_AS"/>
</dbReference>
<dbReference type="STRING" id="46731.A0A3M6UY01"/>
<evidence type="ECO:0000259" key="10">
    <source>
        <dbReference type="PROSITE" id="PS52019"/>
    </source>
</evidence>
<dbReference type="SUPFAM" id="SSF53474">
    <property type="entry name" value="alpha/beta-Hydrolases"/>
    <property type="match status" value="1"/>
</dbReference>
<dbReference type="PROSITE" id="PS52019">
    <property type="entry name" value="PKS_MFAS_DH"/>
    <property type="match status" value="1"/>
</dbReference>
<dbReference type="InterPro" id="IPR014043">
    <property type="entry name" value="Acyl_transferase_dom"/>
</dbReference>
<feature type="transmembrane region" description="Helical" evidence="7">
    <location>
        <begin position="786"/>
        <end position="810"/>
    </location>
</feature>
<dbReference type="SUPFAM" id="SSF53901">
    <property type="entry name" value="Thiolase-like"/>
    <property type="match status" value="1"/>
</dbReference>
<evidence type="ECO:0000256" key="1">
    <source>
        <dbReference type="ARBA" id="ARBA00012480"/>
    </source>
</evidence>
<dbReference type="SMART" id="SM00825">
    <property type="entry name" value="PKS_KS"/>
    <property type="match status" value="1"/>
</dbReference>
<dbReference type="SUPFAM" id="SSF82866">
    <property type="entry name" value="Multidrug efflux transporter AcrB transmembrane domain"/>
    <property type="match status" value="2"/>
</dbReference>
<dbReference type="Pfam" id="PF02801">
    <property type="entry name" value="Ketoacyl-synt_C"/>
    <property type="match status" value="1"/>
</dbReference>
<dbReference type="SUPFAM" id="SSF51735">
    <property type="entry name" value="NAD(P)-binding Rossmann-fold domains"/>
    <property type="match status" value="3"/>
</dbReference>
<dbReference type="SUPFAM" id="SSF55048">
    <property type="entry name" value="Probable ACP-binding domain of malonyl-CoA ACP transacylase"/>
    <property type="match status" value="1"/>
</dbReference>
<dbReference type="InterPro" id="IPR020841">
    <property type="entry name" value="PKS_Beta-ketoAc_synthase_dom"/>
</dbReference>
<feature type="transmembrane region" description="Helical" evidence="7">
    <location>
        <begin position="414"/>
        <end position="438"/>
    </location>
</feature>
<dbReference type="Gene3D" id="3.40.50.1820">
    <property type="entry name" value="alpha/beta hydrolase"/>
    <property type="match status" value="1"/>
</dbReference>
<keyword evidence="12" id="KW-1185">Reference proteome</keyword>
<feature type="region of interest" description="Disordered" evidence="6">
    <location>
        <begin position="3057"/>
        <end position="3079"/>
    </location>
</feature>
<reference evidence="11 12" key="1">
    <citation type="journal article" date="2018" name="Sci. Rep.">
        <title>Comparative analysis of the Pocillopora damicornis genome highlights role of immune system in coral evolution.</title>
        <authorList>
            <person name="Cunning R."/>
            <person name="Bay R.A."/>
            <person name="Gillette P."/>
            <person name="Baker A.C."/>
            <person name="Traylor-Knowles N."/>
        </authorList>
    </citation>
    <scope>NUCLEOTIDE SEQUENCE [LARGE SCALE GENOMIC DNA]</scope>
    <source>
        <strain evidence="11">RSMAS</strain>
        <tissue evidence="11">Whole animal</tissue>
    </source>
</reference>
<evidence type="ECO:0000313" key="11">
    <source>
        <dbReference type="EMBL" id="RMX58487.1"/>
    </source>
</evidence>
<dbReference type="EC" id="3.1.2.14" evidence="1"/>
<dbReference type="SUPFAM" id="SSF47336">
    <property type="entry name" value="ACP-like"/>
    <property type="match status" value="1"/>
</dbReference>
<feature type="transmembrane region" description="Helical" evidence="7">
    <location>
        <begin position="384"/>
        <end position="402"/>
    </location>
</feature>
<gene>
    <name evidence="11" type="ORF">pdam_00010753</name>
</gene>
<dbReference type="InterPro" id="IPR042104">
    <property type="entry name" value="PKS_dehydratase_sf"/>
</dbReference>
<dbReference type="InterPro" id="IPR013968">
    <property type="entry name" value="PKS_KR"/>
</dbReference>
<dbReference type="Gene3D" id="3.10.129.110">
    <property type="entry name" value="Polyketide synthase dehydratase"/>
    <property type="match status" value="1"/>
</dbReference>
<feature type="transmembrane region" description="Helical" evidence="7">
    <location>
        <begin position="345"/>
        <end position="364"/>
    </location>
</feature>
<keyword evidence="4" id="KW-0808">Transferase</keyword>
<evidence type="ECO:0000256" key="7">
    <source>
        <dbReference type="SAM" id="Phobius"/>
    </source>
</evidence>
<feature type="transmembrane region" description="Helical" evidence="7">
    <location>
        <begin position="690"/>
        <end position="708"/>
    </location>
</feature>
<dbReference type="SMART" id="SM00822">
    <property type="entry name" value="PKS_KR"/>
    <property type="match status" value="1"/>
</dbReference>
<dbReference type="PROSITE" id="PS00606">
    <property type="entry name" value="KS3_1"/>
    <property type="match status" value="1"/>
</dbReference>
<organism evidence="11 12">
    <name type="scientific">Pocillopora damicornis</name>
    <name type="common">Cauliflower coral</name>
    <name type="synonym">Millepora damicornis</name>
    <dbReference type="NCBI Taxonomy" id="46731"/>
    <lineage>
        <taxon>Eukaryota</taxon>
        <taxon>Metazoa</taxon>
        <taxon>Cnidaria</taxon>
        <taxon>Anthozoa</taxon>
        <taxon>Hexacorallia</taxon>
        <taxon>Scleractinia</taxon>
        <taxon>Astrocoeniina</taxon>
        <taxon>Pocilloporidae</taxon>
        <taxon>Pocillopora</taxon>
    </lineage>
</organism>
<keyword evidence="7" id="KW-0812">Transmembrane</keyword>
<evidence type="ECO:0000259" key="9">
    <source>
        <dbReference type="PROSITE" id="PS52004"/>
    </source>
</evidence>
<dbReference type="InterPro" id="IPR049552">
    <property type="entry name" value="PKS_DH_N"/>
</dbReference>
<dbReference type="InterPro" id="IPR036291">
    <property type="entry name" value="NAD(P)-bd_dom_sf"/>
</dbReference>
<dbReference type="InterPro" id="IPR020807">
    <property type="entry name" value="PKS_DH"/>
</dbReference>
<dbReference type="GO" id="GO:0005886">
    <property type="term" value="C:plasma membrane"/>
    <property type="evidence" value="ECO:0007669"/>
    <property type="project" value="TreeGrafter"/>
</dbReference>
<dbReference type="InterPro" id="IPR057326">
    <property type="entry name" value="KR_dom"/>
</dbReference>
<evidence type="ECO:0000256" key="3">
    <source>
        <dbReference type="ARBA" id="ARBA00022553"/>
    </source>
</evidence>
<dbReference type="SUPFAM" id="SSF50129">
    <property type="entry name" value="GroES-like"/>
    <property type="match status" value="1"/>
</dbReference>
<dbReference type="InterPro" id="IPR016039">
    <property type="entry name" value="Thiolase-like"/>
</dbReference>
<dbReference type="Gene3D" id="3.40.366.10">
    <property type="entry name" value="Malonyl-Coenzyme A Acyl Carrier Protein, domain 2"/>
    <property type="match status" value="1"/>
</dbReference>
<proteinExistence type="predicted"/>
<keyword evidence="7" id="KW-0472">Membrane</keyword>
<feature type="non-terminal residue" evidence="11">
    <location>
        <position position="1"/>
    </location>
</feature>
<dbReference type="InterPro" id="IPR009081">
    <property type="entry name" value="PP-bd_ACP"/>
</dbReference>
<dbReference type="Pfam" id="PF21089">
    <property type="entry name" value="PKS_DH_N"/>
    <property type="match status" value="1"/>
</dbReference>
<dbReference type="EMBL" id="RCHS01000500">
    <property type="protein sequence ID" value="RMX58487.1"/>
    <property type="molecule type" value="Genomic_DNA"/>
</dbReference>
<dbReference type="SMART" id="SM00826">
    <property type="entry name" value="PKS_DH"/>
    <property type="match status" value="1"/>
</dbReference>
<dbReference type="Gene3D" id="3.40.47.10">
    <property type="match status" value="1"/>
</dbReference>
<dbReference type="InterPro" id="IPR050091">
    <property type="entry name" value="PKS_NRPS_Biosynth_Enz"/>
</dbReference>
<dbReference type="Gene3D" id="3.40.50.720">
    <property type="entry name" value="NAD(P)-binding Rossmann-like Domain"/>
    <property type="match status" value="3"/>
</dbReference>
<accession>A0A3M6UY01</accession>
<evidence type="ECO:0000256" key="5">
    <source>
        <dbReference type="PROSITE-ProRule" id="PRU01363"/>
    </source>
</evidence>
<dbReference type="Gene3D" id="3.90.180.10">
    <property type="entry name" value="Medium-chain alcohol dehydrogenases, catalytic domain"/>
    <property type="match status" value="1"/>
</dbReference>
<dbReference type="InterPro" id="IPR032821">
    <property type="entry name" value="PKS_assoc"/>
</dbReference>
<dbReference type="InterPro" id="IPR016036">
    <property type="entry name" value="Malonyl_transacylase_ACP-bd"/>
</dbReference>
<feature type="transmembrane region" description="Helical" evidence="7">
    <location>
        <begin position="312"/>
        <end position="333"/>
    </location>
</feature>